<name>A0A844FPY0_9LACO</name>
<dbReference type="PANTHER" id="PTHR36849:SF1">
    <property type="entry name" value="CYTOPLASMIC PROTEIN"/>
    <property type="match status" value="1"/>
</dbReference>
<dbReference type="AlphaFoldDB" id="A0A844FPY0"/>
<comment type="caution">
    <text evidence="1">The sequence shown here is derived from an EMBL/GenBank/DDBJ whole genome shotgun (WGS) entry which is preliminary data.</text>
</comment>
<dbReference type="RefSeq" id="WP_008462178.1">
    <property type="nucleotide sequence ID" value="NZ_JAQYAR010000017.1"/>
</dbReference>
<proteinExistence type="predicted"/>
<gene>
    <name evidence="1" type="ORF">FYJ61_08305</name>
</gene>
<reference evidence="1 2" key="1">
    <citation type="submission" date="2019-08" db="EMBL/GenBank/DDBJ databases">
        <title>In-depth cultivation of the pig gut microbiome towards novel bacterial diversity and tailored functional studies.</title>
        <authorList>
            <person name="Wylensek D."/>
            <person name="Hitch T.C.A."/>
            <person name="Clavel T."/>
        </authorList>
    </citation>
    <scope>NUCLEOTIDE SEQUENCE [LARGE SCALE GENOMIC DNA]</scope>
    <source>
        <strain evidence="1 2">WCA-470BD-2E</strain>
    </source>
</reference>
<dbReference type="InterPro" id="IPR052552">
    <property type="entry name" value="YeaO-like"/>
</dbReference>
<evidence type="ECO:0000313" key="1">
    <source>
        <dbReference type="EMBL" id="MST80438.1"/>
    </source>
</evidence>
<dbReference type="PANTHER" id="PTHR36849">
    <property type="entry name" value="CYTOPLASMIC PROTEIN-RELATED"/>
    <property type="match status" value="1"/>
</dbReference>
<accession>A0A844FPY0</accession>
<dbReference type="Pfam" id="PF22752">
    <property type="entry name" value="DUF488-N3i"/>
    <property type="match status" value="1"/>
</dbReference>
<organism evidence="1 2">
    <name type="scientific">Lactobacillus equicursoris</name>
    <dbReference type="NCBI Taxonomy" id="420645"/>
    <lineage>
        <taxon>Bacteria</taxon>
        <taxon>Bacillati</taxon>
        <taxon>Bacillota</taxon>
        <taxon>Bacilli</taxon>
        <taxon>Lactobacillales</taxon>
        <taxon>Lactobacillaceae</taxon>
        <taxon>Lactobacillus</taxon>
    </lineage>
</organism>
<dbReference type="EMBL" id="VUMW01000029">
    <property type="protein sequence ID" value="MST80438.1"/>
    <property type="molecule type" value="Genomic_DNA"/>
</dbReference>
<dbReference type="Proteomes" id="UP000452141">
    <property type="component" value="Unassembled WGS sequence"/>
</dbReference>
<evidence type="ECO:0000313" key="2">
    <source>
        <dbReference type="Proteomes" id="UP000452141"/>
    </source>
</evidence>
<protein>
    <submittedName>
        <fullName evidence="1">DUF488 family protein</fullName>
    </submittedName>
</protein>
<sequence length="122" mass="14103">MSEIKAVRIYHADLPGYRILVDRLWPRGMSKEKAKLDGWAKEVAPSADLRKWYGHDPEKFPEFKEKYLAELDKNPETPAFLALVKKELEKGDVLFLFGAKDLDHNQAVVLKEYANLQLAKDF</sequence>